<dbReference type="AlphaFoldDB" id="A0AAD0SA06"/>
<proteinExistence type="predicted"/>
<evidence type="ECO:0000256" key="1">
    <source>
        <dbReference type="SAM" id="MobiDB-lite"/>
    </source>
</evidence>
<feature type="compositionally biased region" description="Polar residues" evidence="1">
    <location>
        <begin position="52"/>
        <end position="61"/>
    </location>
</feature>
<geneLocation type="plasmid" evidence="2 3">
    <name>unnamed</name>
</geneLocation>
<gene>
    <name evidence="2" type="ORF">CJO77_16730</name>
</gene>
<reference evidence="2 3" key="1">
    <citation type="submission" date="2017-08" db="EMBL/GenBank/DDBJ databases">
        <title>Genome sequences of Ralstonia solanacearum Species Complex (RSSC) isolated from Potato bacterial wilts in Korea.</title>
        <authorList>
            <person name="Cho H."/>
            <person name="Song E.-S."/>
            <person name="Lee Y.K."/>
            <person name="Lee S."/>
            <person name="Lee S.-W."/>
            <person name="Jo A."/>
            <person name="Kim J.-G."/>
            <person name="Hwang I."/>
        </authorList>
    </citation>
    <scope>NUCLEOTIDE SEQUENCE [LARGE SCALE GENOMIC DNA]</scope>
    <source>
        <strain evidence="2 3">T98</strain>
        <plasmid evidence="2 3">unnamed</plasmid>
    </source>
</reference>
<keyword evidence="2" id="KW-0614">Plasmid</keyword>
<evidence type="ECO:0000313" key="3">
    <source>
        <dbReference type="Proteomes" id="UP000261758"/>
    </source>
</evidence>
<feature type="region of interest" description="Disordered" evidence="1">
    <location>
        <begin position="48"/>
        <end position="68"/>
    </location>
</feature>
<name>A0AAD0SA06_RALSL</name>
<protein>
    <submittedName>
        <fullName evidence="2">Uncharacterized protein</fullName>
    </submittedName>
</protein>
<organism evidence="2 3">
    <name type="scientific">Ralstonia solanacearum</name>
    <name type="common">Pseudomonas solanacearum</name>
    <dbReference type="NCBI Taxonomy" id="305"/>
    <lineage>
        <taxon>Bacteria</taxon>
        <taxon>Pseudomonadati</taxon>
        <taxon>Pseudomonadota</taxon>
        <taxon>Betaproteobacteria</taxon>
        <taxon>Burkholderiales</taxon>
        <taxon>Burkholderiaceae</taxon>
        <taxon>Ralstonia</taxon>
        <taxon>Ralstonia solanacearum species complex</taxon>
    </lineage>
</organism>
<dbReference type="EMBL" id="CP022760">
    <property type="protein sequence ID" value="AXV83265.1"/>
    <property type="molecule type" value="Genomic_DNA"/>
</dbReference>
<sequence>MRDAERAIEGTGEANTIRTAIRCIARNARQAASMPAIVLLFASLPHWETRSRPTPGSTSRAGQGKVTH</sequence>
<accession>A0AAD0SA06</accession>
<dbReference type="Proteomes" id="UP000261758">
    <property type="component" value="Plasmid unnamed"/>
</dbReference>
<evidence type="ECO:0000313" key="2">
    <source>
        <dbReference type="EMBL" id="AXV83265.1"/>
    </source>
</evidence>